<sequence>SSVILMEMGIHPYITITNKNVGQASRLSIILM</sequence>
<protein>
    <submittedName>
        <fullName evidence="1">Uncharacterized protein</fullName>
    </submittedName>
</protein>
<evidence type="ECO:0000313" key="1">
    <source>
        <dbReference type="EMBL" id="GAG38485.1"/>
    </source>
</evidence>
<dbReference type="AlphaFoldDB" id="X0X645"/>
<accession>X0X645</accession>
<dbReference type="EMBL" id="BARS01045963">
    <property type="protein sequence ID" value="GAG38485.1"/>
    <property type="molecule type" value="Genomic_DNA"/>
</dbReference>
<proteinExistence type="predicted"/>
<organism evidence="1">
    <name type="scientific">marine sediment metagenome</name>
    <dbReference type="NCBI Taxonomy" id="412755"/>
    <lineage>
        <taxon>unclassified sequences</taxon>
        <taxon>metagenomes</taxon>
        <taxon>ecological metagenomes</taxon>
    </lineage>
</organism>
<comment type="caution">
    <text evidence="1">The sequence shown here is derived from an EMBL/GenBank/DDBJ whole genome shotgun (WGS) entry which is preliminary data.</text>
</comment>
<feature type="non-terminal residue" evidence="1">
    <location>
        <position position="1"/>
    </location>
</feature>
<gene>
    <name evidence="1" type="ORF">S01H1_69249</name>
</gene>
<reference evidence="1" key="1">
    <citation type="journal article" date="2014" name="Front. Microbiol.">
        <title>High frequency of phylogenetically diverse reductive dehalogenase-homologous genes in deep subseafloor sedimentary metagenomes.</title>
        <authorList>
            <person name="Kawai M."/>
            <person name="Futagami T."/>
            <person name="Toyoda A."/>
            <person name="Takaki Y."/>
            <person name="Nishi S."/>
            <person name="Hori S."/>
            <person name="Arai W."/>
            <person name="Tsubouchi T."/>
            <person name="Morono Y."/>
            <person name="Uchiyama I."/>
            <person name="Ito T."/>
            <person name="Fujiyama A."/>
            <person name="Inagaki F."/>
            <person name="Takami H."/>
        </authorList>
    </citation>
    <scope>NUCLEOTIDE SEQUENCE</scope>
    <source>
        <strain evidence="1">Expedition CK06-06</strain>
    </source>
</reference>
<name>X0X645_9ZZZZ</name>